<dbReference type="Pfam" id="PF22249">
    <property type="entry name" value="ERMP1-TM"/>
    <property type="match status" value="1"/>
</dbReference>
<dbReference type="InterPro" id="IPR053973">
    <property type="entry name" value="ERMP1-like_C"/>
</dbReference>
<feature type="transmembrane region" description="Helical" evidence="15">
    <location>
        <begin position="6"/>
        <end position="26"/>
    </location>
</feature>
<dbReference type="Proteomes" id="UP001107558">
    <property type="component" value="Chromosome 2"/>
</dbReference>
<dbReference type="GO" id="GO:0008235">
    <property type="term" value="F:metalloexopeptidase activity"/>
    <property type="evidence" value="ECO:0007669"/>
    <property type="project" value="InterPro"/>
</dbReference>
<keyword evidence="4" id="KW-0645">Protease</keyword>
<feature type="transmembrane region" description="Helical" evidence="15">
    <location>
        <begin position="379"/>
        <end position="401"/>
    </location>
</feature>
<feature type="transmembrane region" description="Helical" evidence="15">
    <location>
        <begin position="488"/>
        <end position="508"/>
    </location>
</feature>
<evidence type="ECO:0000259" key="18">
    <source>
        <dbReference type="Pfam" id="PF22249"/>
    </source>
</evidence>
<evidence type="ECO:0000256" key="7">
    <source>
        <dbReference type="ARBA" id="ARBA00022801"/>
    </source>
</evidence>
<protein>
    <recommendedName>
        <fullName evidence="14">FXNA-like protease</fullName>
    </recommendedName>
</protein>
<evidence type="ECO:0000313" key="19">
    <source>
        <dbReference type="EMBL" id="KAG5674840.1"/>
    </source>
</evidence>
<dbReference type="CDD" id="cd03875">
    <property type="entry name" value="M28_Fxna_like"/>
    <property type="match status" value="1"/>
</dbReference>
<evidence type="ECO:0000256" key="11">
    <source>
        <dbReference type="ARBA" id="ARBA00023049"/>
    </source>
</evidence>
<keyword evidence="10 15" id="KW-1133">Transmembrane helix</keyword>
<dbReference type="InterPro" id="IPR053974">
    <property type="entry name" value="ERMP1_1-A_TM"/>
</dbReference>
<organism evidence="19 20">
    <name type="scientific">Polypedilum vanderplanki</name>
    <name type="common">Sleeping chironomid midge</name>
    <dbReference type="NCBI Taxonomy" id="319348"/>
    <lineage>
        <taxon>Eukaryota</taxon>
        <taxon>Metazoa</taxon>
        <taxon>Ecdysozoa</taxon>
        <taxon>Arthropoda</taxon>
        <taxon>Hexapoda</taxon>
        <taxon>Insecta</taxon>
        <taxon>Pterygota</taxon>
        <taxon>Neoptera</taxon>
        <taxon>Endopterygota</taxon>
        <taxon>Diptera</taxon>
        <taxon>Nematocera</taxon>
        <taxon>Chironomoidea</taxon>
        <taxon>Chironomidae</taxon>
        <taxon>Chironominae</taxon>
        <taxon>Polypedilum</taxon>
        <taxon>Polypedilum</taxon>
    </lineage>
</organism>
<dbReference type="Gene3D" id="3.40.630.10">
    <property type="entry name" value="Zn peptidases"/>
    <property type="match status" value="1"/>
</dbReference>
<evidence type="ECO:0000256" key="15">
    <source>
        <dbReference type="SAM" id="Phobius"/>
    </source>
</evidence>
<accession>A0A9J6BYT2</accession>
<dbReference type="AlphaFoldDB" id="A0A9J6BYT2"/>
<evidence type="ECO:0000256" key="5">
    <source>
        <dbReference type="ARBA" id="ARBA00022692"/>
    </source>
</evidence>
<feature type="transmembrane region" description="Helical" evidence="15">
    <location>
        <begin position="348"/>
        <end position="367"/>
    </location>
</feature>
<dbReference type="GO" id="GO:0005789">
    <property type="term" value="C:endoplasmic reticulum membrane"/>
    <property type="evidence" value="ECO:0007669"/>
    <property type="project" value="UniProtKB-SubCell"/>
</dbReference>
<evidence type="ECO:0000256" key="3">
    <source>
        <dbReference type="ARBA" id="ARBA00010918"/>
    </source>
</evidence>
<keyword evidence="13" id="KW-0325">Glycoprotein</keyword>
<dbReference type="Pfam" id="PF04389">
    <property type="entry name" value="Peptidase_M28"/>
    <property type="match status" value="1"/>
</dbReference>
<reference evidence="19" key="1">
    <citation type="submission" date="2021-03" db="EMBL/GenBank/DDBJ databases">
        <title>Chromosome level genome of the anhydrobiotic midge Polypedilum vanderplanki.</title>
        <authorList>
            <person name="Yoshida Y."/>
            <person name="Kikawada T."/>
            <person name="Gusev O."/>
        </authorList>
    </citation>
    <scope>NUCLEOTIDE SEQUENCE</scope>
    <source>
        <strain evidence="19">NIAS01</strain>
        <tissue evidence="19">Whole body or cell culture</tissue>
    </source>
</reference>
<evidence type="ECO:0000256" key="13">
    <source>
        <dbReference type="ARBA" id="ARBA00023180"/>
    </source>
</evidence>
<gene>
    <name evidence="19" type="ORF">PVAND_004785</name>
</gene>
<feature type="transmembrane region" description="Helical" evidence="15">
    <location>
        <begin position="589"/>
        <end position="612"/>
    </location>
</feature>
<feature type="domain" description="Peptidase M28" evidence="16">
    <location>
        <begin position="117"/>
        <end position="308"/>
    </location>
</feature>
<dbReference type="SUPFAM" id="SSF53187">
    <property type="entry name" value="Zn-dependent exopeptidases"/>
    <property type="match status" value="1"/>
</dbReference>
<keyword evidence="11" id="KW-0482">Metalloprotease</keyword>
<comment type="subcellular location">
    <subcellularLocation>
        <location evidence="2">Endoplasmic reticulum membrane</location>
        <topology evidence="2">Multi-pass membrane protein</topology>
    </subcellularLocation>
</comment>
<dbReference type="GO" id="GO:0046872">
    <property type="term" value="F:metal ion binding"/>
    <property type="evidence" value="ECO:0007669"/>
    <property type="project" value="UniProtKB-KW"/>
</dbReference>
<evidence type="ECO:0000256" key="9">
    <source>
        <dbReference type="ARBA" id="ARBA00022833"/>
    </source>
</evidence>
<comment type="caution">
    <text evidence="19">The sequence shown here is derived from an EMBL/GenBank/DDBJ whole genome shotgun (WGS) entry which is preliminary data.</text>
</comment>
<comment type="similarity">
    <text evidence="3">Belongs to the peptidase M28 family.</text>
</comment>
<sequence>MLMAEIYSLLFFGIIIGLSFLSQFLLHRMNTDVRLISQEKKYPGSFIAERAYQNLKVLNDFGPKVVGSKANEDLAANYIYNHLIQLKNNATNPNDIQIDRQIASGRNLYFDYVNIQNIIVRLQGESDYAVMLNCHFDSVPGSPGASDDIVNCAVMIEILRVLTKNSQKQRHTIIFLFNGSEEQGLQAAHAFITQNQWRNEVRAYINLESTGSDGREILFRTGPKHDWLVRMYRESVPRPFGHSVSEELFESGVIPSATDFEIFRDYGEIPGLDFAYVENGWRYHTRYDHVDYISLESVQHTGNNILALTKKIANSNELVDPPEGTYAVFFDYLGFFFVSYTAEASAVVNYIIAILAVAIPFAIQTKFKLENIGFVTFETLMSFVTIVIATVLAALTCWGMASIMNAADNTMSWYNTTFLSIGIYCSLALLIQILTYHLVQLMTNCFLKTKKYREASKRHRVKISLNGVNLFWSIITITLTAMGYRFGYITMILLFVSLCTYLITFVACKLLSKTTSQSWIFIHLLGHSSSYLFMCYMSICLNELFIPITAKQYYSNPDILMALIAVLWMTSTMSYFVPLTLLIKYRAALYSVLTALFITCTILAFTSVGFPYSDDQANPRLQRFRVNHVKRSEYDKNNNLLYSSNNTVIYAWDRNGIRTLENTFGSHDLIYLKNDEKCPEIFSCGFAHYQLDDRTVTLKSHNAIPNIEPTNFTLISRSTSNGITRIEFGLQLKTLTMISITPMDGLTFRNSSIKMFEITDKNNNYHLVSTITFGLNRYETKIISVEFDGTPTDDVWFKVTIKTVDSTFDQGLQENGFKTVMNKFPDYTFSYVQQVDSSTYQI</sequence>
<keyword evidence="20" id="KW-1185">Reference proteome</keyword>
<evidence type="ECO:0000256" key="12">
    <source>
        <dbReference type="ARBA" id="ARBA00023136"/>
    </source>
</evidence>
<dbReference type="FunFam" id="3.40.630.10:FF:000008">
    <property type="entry name" value="Endoplasmic reticulum metallopeptidase 1"/>
    <property type="match status" value="1"/>
</dbReference>
<evidence type="ECO:0000256" key="8">
    <source>
        <dbReference type="ARBA" id="ARBA00022824"/>
    </source>
</evidence>
<comment type="cofactor">
    <cofactor evidence="1">
        <name>Zn(2+)</name>
        <dbReference type="ChEBI" id="CHEBI:29105"/>
    </cofactor>
</comment>
<dbReference type="EMBL" id="JADBJN010000002">
    <property type="protein sequence ID" value="KAG5674840.1"/>
    <property type="molecule type" value="Genomic_DNA"/>
</dbReference>
<keyword evidence="8" id="KW-0256">Endoplasmic reticulum</keyword>
<evidence type="ECO:0000256" key="6">
    <source>
        <dbReference type="ARBA" id="ARBA00022723"/>
    </source>
</evidence>
<evidence type="ECO:0000256" key="14">
    <source>
        <dbReference type="ARBA" id="ARBA00078796"/>
    </source>
</evidence>
<dbReference type="OrthoDB" id="76293at2759"/>
<feature type="transmembrane region" description="Helical" evidence="15">
    <location>
        <begin position="421"/>
        <end position="442"/>
    </location>
</feature>
<keyword evidence="5 15" id="KW-0812">Transmembrane</keyword>
<feature type="domain" description="Endoplasmic reticulum metallopeptidase 1/1-A TM" evidence="18">
    <location>
        <begin position="380"/>
        <end position="603"/>
    </location>
</feature>
<proteinExistence type="inferred from homology"/>
<dbReference type="InterPro" id="IPR048024">
    <property type="entry name" value="Fxna-like_M28_dom"/>
</dbReference>
<evidence type="ECO:0000259" key="16">
    <source>
        <dbReference type="Pfam" id="PF04389"/>
    </source>
</evidence>
<feature type="transmembrane region" description="Helical" evidence="15">
    <location>
        <begin position="559"/>
        <end position="577"/>
    </location>
</feature>
<evidence type="ECO:0000259" key="17">
    <source>
        <dbReference type="Pfam" id="PF22248"/>
    </source>
</evidence>
<feature type="transmembrane region" description="Helical" evidence="15">
    <location>
        <begin position="463"/>
        <end position="482"/>
    </location>
</feature>
<evidence type="ECO:0000256" key="10">
    <source>
        <dbReference type="ARBA" id="ARBA00022989"/>
    </source>
</evidence>
<keyword evidence="7" id="KW-0378">Hydrolase</keyword>
<feature type="transmembrane region" description="Helical" evidence="15">
    <location>
        <begin position="520"/>
        <end position="539"/>
    </location>
</feature>
<keyword evidence="12 15" id="KW-0472">Membrane</keyword>
<keyword evidence="6" id="KW-0479">Metal-binding</keyword>
<keyword evidence="9" id="KW-0862">Zinc</keyword>
<dbReference type="PANTHER" id="PTHR12147:SF22">
    <property type="entry name" value="ENDOPLASMIC RETICULUM METALLOPEPTIDASE 1"/>
    <property type="match status" value="1"/>
</dbReference>
<evidence type="ECO:0000256" key="4">
    <source>
        <dbReference type="ARBA" id="ARBA00022670"/>
    </source>
</evidence>
<dbReference type="Pfam" id="PF22248">
    <property type="entry name" value="ERMP1_C"/>
    <property type="match status" value="1"/>
</dbReference>
<dbReference type="GO" id="GO:0006508">
    <property type="term" value="P:proteolysis"/>
    <property type="evidence" value="ECO:0007669"/>
    <property type="project" value="UniProtKB-KW"/>
</dbReference>
<evidence type="ECO:0000313" key="20">
    <source>
        <dbReference type="Proteomes" id="UP001107558"/>
    </source>
</evidence>
<feature type="domain" description="Endoplasmic reticulum metallopeptidase 1-like C-terminal" evidence="17">
    <location>
        <begin position="619"/>
        <end position="829"/>
    </location>
</feature>
<name>A0A9J6BYT2_POLVA</name>
<dbReference type="InterPro" id="IPR045175">
    <property type="entry name" value="M28_fam"/>
</dbReference>
<dbReference type="InterPro" id="IPR007484">
    <property type="entry name" value="Peptidase_M28"/>
</dbReference>
<evidence type="ECO:0000256" key="1">
    <source>
        <dbReference type="ARBA" id="ARBA00001947"/>
    </source>
</evidence>
<evidence type="ECO:0000256" key="2">
    <source>
        <dbReference type="ARBA" id="ARBA00004477"/>
    </source>
</evidence>
<dbReference type="PANTHER" id="PTHR12147">
    <property type="entry name" value="METALLOPEPTIDASE M28 FAMILY MEMBER"/>
    <property type="match status" value="1"/>
</dbReference>